<keyword evidence="17" id="KW-0325">Glycoprotein</keyword>
<dbReference type="GO" id="GO:0070573">
    <property type="term" value="F:metallodipeptidase activity"/>
    <property type="evidence" value="ECO:0007669"/>
    <property type="project" value="InterPro"/>
</dbReference>
<evidence type="ECO:0000256" key="21">
    <source>
        <dbReference type="SAM" id="MobiDB-lite"/>
    </source>
</evidence>
<dbReference type="RefSeq" id="WP_123133856.1">
    <property type="nucleotide sequence ID" value="NZ_RJJE01000017.1"/>
</dbReference>
<dbReference type="GO" id="GO:0006508">
    <property type="term" value="P:proteolysis"/>
    <property type="evidence" value="ECO:0007669"/>
    <property type="project" value="UniProtKB-KW"/>
</dbReference>
<reference evidence="24 25" key="1">
    <citation type="submission" date="2018-11" db="EMBL/GenBank/DDBJ databases">
        <title>Rufibacter latericius sp. nov., isolated from water in Baiyang Lake.</title>
        <authorList>
            <person name="Yang Y."/>
        </authorList>
    </citation>
    <scope>NUCLEOTIDE SEQUENCE [LARGE SCALE GENOMIC DNA]</scope>
    <source>
        <strain evidence="24 25">MCC P1</strain>
    </source>
</reference>
<keyword evidence="18" id="KW-0458">Lysosome</keyword>
<evidence type="ECO:0000256" key="15">
    <source>
        <dbReference type="ARBA" id="ARBA00023049"/>
    </source>
</evidence>
<dbReference type="InterPro" id="IPR039866">
    <property type="entry name" value="CPQ"/>
</dbReference>
<dbReference type="GO" id="GO:0005764">
    <property type="term" value="C:lysosome"/>
    <property type="evidence" value="ECO:0007669"/>
    <property type="project" value="UniProtKB-SubCell"/>
</dbReference>
<keyword evidence="15" id="KW-0482">Metalloprotease</keyword>
<evidence type="ECO:0000256" key="18">
    <source>
        <dbReference type="ARBA" id="ARBA00023228"/>
    </source>
</evidence>
<feature type="chain" id="PRO_5018083030" description="Carboxypeptidase Q" evidence="22">
    <location>
        <begin position="33"/>
        <end position="528"/>
    </location>
</feature>
<evidence type="ECO:0000256" key="20">
    <source>
        <dbReference type="ARBA" id="ARBA00033328"/>
    </source>
</evidence>
<keyword evidence="8" id="KW-0645">Protease</keyword>
<keyword evidence="11 24" id="KW-0378">Hydrolase</keyword>
<evidence type="ECO:0000256" key="5">
    <source>
        <dbReference type="ARBA" id="ARBA00014116"/>
    </source>
</evidence>
<evidence type="ECO:0000256" key="4">
    <source>
        <dbReference type="ARBA" id="ARBA00004613"/>
    </source>
</evidence>
<keyword evidence="25" id="KW-1185">Reference proteome</keyword>
<evidence type="ECO:0000256" key="14">
    <source>
        <dbReference type="ARBA" id="ARBA00023034"/>
    </source>
</evidence>
<organism evidence="24 25">
    <name type="scientific">Rufibacter immobilis</name>
    <dbReference type="NCBI Taxonomy" id="1348778"/>
    <lineage>
        <taxon>Bacteria</taxon>
        <taxon>Pseudomonadati</taxon>
        <taxon>Bacteroidota</taxon>
        <taxon>Cytophagia</taxon>
        <taxon>Cytophagales</taxon>
        <taxon>Hymenobacteraceae</taxon>
        <taxon>Rufibacter</taxon>
    </lineage>
</organism>
<evidence type="ECO:0000256" key="3">
    <source>
        <dbReference type="ARBA" id="ARBA00004555"/>
    </source>
</evidence>
<dbReference type="Gene3D" id="3.40.630.10">
    <property type="entry name" value="Zn peptidases"/>
    <property type="match status" value="1"/>
</dbReference>
<evidence type="ECO:0000259" key="23">
    <source>
        <dbReference type="Pfam" id="PF04389"/>
    </source>
</evidence>
<dbReference type="OrthoDB" id="9769665at2"/>
<dbReference type="PANTHER" id="PTHR12053">
    <property type="entry name" value="PROTEASE FAMILY M28 PLASMA GLUTAMATE CARBOXYPEPTIDASE-RELATED"/>
    <property type="match status" value="1"/>
</dbReference>
<feature type="domain" description="Peptidase M28" evidence="23">
    <location>
        <begin position="290"/>
        <end position="477"/>
    </location>
</feature>
<keyword evidence="7" id="KW-0121">Carboxypeptidase</keyword>
<feature type="region of interest" description="Disordered" evidence="21">
    <location>
        <begin position="495"/>
        <end position="528"/>
    </location>
</feature>
<proteinExistence type="predicted"/>
<dbReference type="Gene3D" id="3.50.30.30">
    <property type="match status" value="1"/>
</dbReference>
<evidence type="ECO:0000256" key="19">
    <source>
        <dbReference type="ARBA" id="ARBA00025833"/>
    </source>
</evidence>
<dbReference type="EMBL" id="RJJE01000017">
    <property type="protein sequence ID" value="RNI27388.1"/>
    <property type="molecule type" value="Genomic_DNA"/>
</dbReference>
<keyword evidence="14" id="KW-0333">Golgi apparatus</keyword>
<dbReference type="InterPro" id="IPR007484">
    <property type="entry name" value="Peptidase_M28"/>
</dbReference>
<accession>A0A3M9MRN9</accession>
<evidence type="ECO:0000256" key="11">
    <source>
        <dbReference type="ARBA" id="ARBA00022801"/>
    </source>
</evidence>
<evidence type="ECO:0000313" key="25">
    <source>
        <dbReference type="Proteomes" id="UP000271010"/>
    </source>
</evidence>
<evidence type="ECO:0000256" key="12">
    <source>
        <dbReference type="ARBA" id="ARBA00022824"/>
    </source>
</evidence>
<comment type="subcellular location">
    <subcellularLocation>
        <location evidence="1">Endoplasmic reticulum</location>
    </subcellularLocation>
    <subcellularLocation>
        <location evidence="3">Golgi apparatus</location>
    </subcellularLocation>
    <subcellularLocation>
        <location evidence="2">Lysosome</location>
    </subcellularLocation>
    <subcellularLocation>
        <location evidence="4">Secreted</location>
    </subcellularLocation>
</comment>
<evidence type="ECO:0000256" key="16">
    <source>
        <dbReference type="ARBA" id="ARBA00023145"/>
    </source>
</evidence>
<dbReference type="GO" id="GO:0005576">
    <property type="term" value="C:extracellular region"/>
    <property type="evidence" value="ECO:0007669"/>
    <property type="project" value="UniProtKB-SubCell"/>
</dbReference>
<evidence type="ECO:0000256" key="10">
    <source>
        <dbReference type="ARBA" id="ARBA00022729"/>
    </source>
</evidence>
<comment type="subunit">
    <text evidence="19">Homodimer. The monomeric form is inactive while the homodimer is active.</text>
</comment>
<sequence length="528" mass="58058">MKSLLHPPRLANKRTPKLLLLSLLFSAQVGLAQTKDPIVEAIVKEATQNSQLESLGHELMDQIGPRLVGSPQMQQANDWAVAKYQGWGISARNEKWGEWRGWQRGISHIDLVHPRLRSLEGMQLAWSPSTKGKGVTAETIILADVADSVAFQKWLPTVKGKLVLISMPQPTGRPDYNWQEFATAASFEKMKAERTAQTEAWRQRMSKTGYTARTLPVALEKAGAAGIVMSNWSAGFGVNKIFSAYTKKIPTVDLSLEDYGLVYRLTASGQKPKLAIQAESKERGVVPTYNTIAEIKGTQKPDEYVILSAHFDSWDGATGATDNGTGTLVMMEAMRILKKIYPNPKRTILVGHWGSEEQGLNGSRAFVEDHPEIVQKIQAVFNQDNGTGRVVNLSGSGFLHSYEYLNRWLAKVPAEIRNQIQTNFPGMPGGGGSDHASFVAAGAPAFSLSSLGWSYGNYTWHTNRDTYDKIAFDDVRSNAILTAILAYMASEDPTTTSREKSVLPVNGRTGQPGTWPSQNKPTRRGGLD</sequence>
<evidence type="ECO:0000256" key="17">
    <source>
        <dbReference type="ARBA" id="ARBA00023180"/>
    </source>
</evidence>
<keyword evidence="16" id="KW-0865">Zymogen</keyword>
<dbReference type="AlphaFoldDB" id="A0A3M9MRN9"/>
<evidence type="ECO:0000256" key="13">
    <source>
        <dbReference type="ARBA" id="ARBA00022833"/>
    </source>
</evidence>
<evidence type="ECO:0000256" key="7">
    <source>
        <dbReference type="ARBA" id="ARBA00022645"/>
    </source>
</evidence>
<name>A0A3M9MRN9_9BACT</name>
<keyword evidence="9" id="KW-0479">Metal-binding</keyword>
<keyword evidence="12" id="KW-0256">Endoplasmic reticulum</keyword>
<dbReference type="GO" id="GO:0004180">
    <property type="term" value="F:carboxypeptidase activity"/>
    <property type="evidence" value="ECO:0007669"/>
    <property type="project" value="UniProtKB-KW"/>
</dbReference>
<evidence type="ECO:0000256" key="6">
    <source>
        <dbReference type="ARBA" id="ARBA00022525"/>
    </source>
</evidence>
<dbReference type="GO" id="GO:0046872">
    <property type="term" value="F:metal ion binding"/>
    <property type="evidence" value="ECO:0007669"/>
    <property type="project" value="UniProtKB-KW"/>
</dbReference>
<dbReference type="PANTHER" id="PTHR12053:SF3">
    <property type="entry name" value="CARBOXYPEPTIDASE Q"/>
    <property type="match status" value="1"/>
</dbReference>
<keyword evidence="13" id="KW-0862">Zinc</keyword>
<dbReference type="Proteomes" id="UP000271010">
    <property type="component" value="Unassembled WGS sequence"/>
</dbReference>
<evidence type="ECO:0000256" key="1">
    <source>
        <dbReference type="ARBA" id="ARBA00004240"/>
    </source>
</evidence>
<evidence type="ECO:0000256" key="22">
    <source>
        <dbReference type="SAM" id="SignalP"/>
    </source>
</evidence>
<evidence type="ECO:0000313" key="24">
    <source>
        <dbReference type="EMBL" id="RNI27388.1"/>
    </source>
</evidence>
<dbReference type="Pfam" id="PF04389">
    <property type="entry name" value="Peptidase_M28"/>
    <property type="match status" value="1"/>
</dbReference>
<dbReference type="SUPFAM" id="SSF53187">
    <property type="entry name" value="Zn-dependent exopeptidases"/>
    <property type="match status" value="1"/>
</dbReference>
<keyword evidence="6" id="KW-0964">Secreted</keyword>
<evidence type="ECO:0000256" key="9">
    <source>
        <dbReference type="ARBA" id="ARBA00022723"/>
    </source>
</evidence>
<gene>
    <name evidence="24" type="ORF">EFA69_14710</name>
</gene>
<keyword evidence="10 22" id="KW-0732">Signal</keyword>
<feature type="signal peptide" evidence="22">
    <location>
        <begin position="1"/>
        <end position="32"/>
    </location>
</feature>
<protein>
    <recommendedName>
        <fullName evidence="5">Carboxypeptidase Q</fullName>
    </recommendedName>
    <alternativeName>
        <fullName evidence="20">Plasma glutamate carboxypeptidase</fullName>
    </alternativeName>
</protein>
<evidence type="ECO:0000256" key="8">
    <source>
        <dbReference type="ARBA" id="ARBA00022670"/>
    </source>
</evidence>
<feature type="compositionally biased region" description="Polar residues" evidence="21">
    <location>
        <begin position="508"/>
        <end position="520"/>
    </location>
</feature>
<evidence type="ECO:0000256" key="2">
    <source>
        <dbReference type="ARBA" id="ARBA00004371"/>
    </source>
</evidence>
<comment type="caution">
    <text evidence="24">The sequence shown here is derived from an EMBL/GenBank/DDBJ whole genome shotgun (WGS) entry which is preliminary data.</text>
</comment>